<feature type="compositionally biased region" description="Basic residues" evidence="1">
    <location>
        <begin position="1642"/>
        <end position="1651"/>
    </location>
</feature>
<comment type="caution">
    <text evidence="2">The sequence shown here is derived from an EMBL/GenBank/DDBJ whole genome shotgun (WGS) entry which is preliminary data.</text>
</comment>
<feature type="region of interest" description="Disordered" evidence="1">
    <location>
        <begin position="2168"/>
        <end position="2211"/>
    </location>
</feature>
<name>A0A836HE04_LEIEN</name>
<feature type="region of interest" description="Disordered" evidence="1">
    <location>
        <begin position="1726"/>
        <end position="1749"/>
    </location>
</feature>
<feature type="compositionally biased region" description="Low complexity" evidence="1">
    <location>
        <begin position="757"/>
        <end position="769"/>
    </location>
</feature>
<evidence type="ECO:0000256" key="1">
    <source>
        <dbReference type="SAM" id="MobiDB-lite"/>
    </source>
</evidence>
<feature type="region of interest" description="Disordered" evidence="1">
    <location>
        <begin position="226"/>
        <end position="258"/>
    </location>
</feature>
<feature type="region of interest" description="Disordered" evidence="1">
    <location>
        <begin position="1954"/>
        <end position="1973"/>
    </location>
</feature>
<sequence length="2333" mass="244303">MGFDALINTVCCTCFVLFGLWIIADVVQAVQLLVVIRAYKRNEKNVFAIPFALLLTRLFHEMAVPKFLAAEAIQRGELPAAVATHGHQTPAAVPVEYVGQGANLSLFMAAGVTTALSSSTPGEVLNKLPTKALTERLRGRAGRPYKEGKCKRAGDGVDRENVHHRQGQQRHDSVAEVTVAPTPTAADGSVMTSSSGPTWWKRRLEGQCLVLGLRLPLELLPAPSTSTQASASEKAEACGVGGSSGTGNGPGSSNGATARQPTVNLQLKQYQLAPASLVAPATASSLAFSHHKTLPCVAGRQVRVAVAQQLAAAPLHVYTRAALTRMHDNKLFMPSPLTRTPSQHLGFDAVKYAYTQHCRRLLEVAVAEQTAIAQRVRHDRKSTKRAQRIAAMLMHYLEYAHTDNDVEDAVNDGDARDGAGSSGGGGDGGGAGADTSQTTSGMRRASATRRVAAERGNNTSSFPSYSKLRGGTRKGKAGGGAGVGRTELPQRSRTPWIPVLMGSVGDHTDEHDAVGRDVDFASSALSGHSLHHTVAPLPPAPSALPQQSFLRSHSTSLPMHSSQIAAVPPQLSPAQESRRGSSKRRRRAEQMLSVADSAVEALEGRVERVRLAQALRPRYSSLICSVRFAAERFVVRRGVSEPPTWTPLHADAASRVVDKGMAHGVESTLVLGSRGAATRVSCQSSSSSSSSLSPHRLRLHRGHRIQNRCSTSPTWLQVAAREASTSTFGAQDSRSVFAPPGDSINYRGSAGNSSACTSATPSSQISSSFTDGQLPADPRFFSHGLRPLSGAATLERNDTHYMTTSSIVSRDRSDPLPPVLVSPSIGAYSSNFALAQPLPPNAISSAPAHAFAETVAPLVSPSASARSASAANAAMEFLRGSRLRENNMRADIAAGVGSSLHSTTVALAATQAPPGDGSPHQSVTDDFPVSPKEVVRLPRSVAATSSKHMTPLLGRVGASGEETQGLTTVAAAEPAASRRLQTEEMQPVASCCEEALQSAANTAAPPPPCISASAPSGLLPPRSTDLRVVYVIGADRATLLRSLTLDATRSFAAGTQNFLCFFTPADERRAWRRHMEQIDRQNRAELQRLAPLDTLADASLPREQRNSNDGAIDCVRSSNAVPPQNWAGERLLHASVAASCRDVSPSNGDLRMSKQASGDGALGDMHGDVFGYFGAVSQQRRAMRSNATSFINIADADLSTPTAASASSASAMVTVPSAHQRADSSFSTLHSLENSVCSIREPLHAVRSGTSETSKASVVPHSESSSPPSLTTIQSLSVVRPAPSTSASPAPLAARGDEKDACGAPAISHSPATAPTEAARPPHQTASIASDSKAGGQGILDCSAAAAAAAAAGGVDKHVDVVGAAAAPVVYATPPTAVTTAFPNPAASASEKGAAETKKGATASAAAVAVVPGRALPLPVPPPAVVTDSVSAHEVRQYVSAVGVTLPEQVYLLRDAGASTLQHGLTSTSRNNPMLHSRRESSLRNTGNDTSAVVVPPDVGGCALHGRGLLSACAAAGISGSATRVLEGQVEVAELSIGVLNRQVSPFVPMKPPPLSDSDGDDSAECSVSSGSSAATDDGGANVGVRVGAAEARRSSPSLRSGKRPQMSKAAAAASNHHLGRSPKGDAAAKRSRKASPPSSSHSRRRLKRHLARWNRHIRRRRAAAIKAGNVPVAVGALFFTAPPTLPATLVQQQQLLLLAQLERGERARLLVPEWALNGSEVAVRTPVATEDTQQEGPRASPPSLHEKQSPWPRICVTLIYTATAEQVAQSLVRAAEVAAAAAAAALSNKSTRYDAVGPWLHRNSAVANYRGRWCSVAAAATGRQEQSSYDSYELVSSNAVSGLYPPTPLRQRTATAVAEASRRGRRERSSTSTALPSEENSLHYSFLSESFAPQQSREDSSIIAPDFFVSGEDLLSRQPSSVPPPRHHCTISPLSSGSATTAFCERNGMEGAGCREDSGSGSGDNGTEASEAAAVAEDAALASVHDRLPSLLLLTESSDSVYGGREGRSGVGGSAAAAGGGWGVVGIYTAGADAVTGGVSRTSTSLYAEGFERCSSSAAHLSHTKDAGNTVAWAGSVPVSAGGVHANEAHSKSVRFKAAEAGRCEEDKFGASDELRSVLHDSACFPEGVPVGVSLTHVRIGKDLYAVTEVVDRSFLQYREERVIQLHTSRDEGGGRRASNGDDDSFTPLSDSGEDAREDGACSSSSLTNSSFASHTSFHTLDAALEAMRCQHEAAARQQRHRLYHRCRAISTSDFGGLSYSLSGSAPLRSGMRRQEMHMCWRCLSAEAVVIFVPCGHYAVCETCAELLANCCVCRTPILSSVVLLERSRSQE</sequence>
<dbReference type="EMBL" id="JAFHKP010000022">
    <property type="protein sequence ID" value="KAG5479643.1"/>
    <property type="molecule type" value="Genomic_DNA"/>
</dbReference>
<feature type="compositionally biased region" description="Gly residues" evidence="1">
    <location>
        <begin position="420"/>
        <end position="432"/>
    </location>
</feature>
<evidence type="ECO:0000313" key="3">
    <source>
        <dbReference type="Proteomes" id="UP000674179"/>
    </source>
</evidence>
<feature type="compositionally biased region" description="Polar residues" evidence="1">
    <location>
        <begin position="551"/>
        <end position="564"/>
    </location>
</feature>
<accession>A0A836HE04</accession>
<dbReference type="GeneID" id="94170649"/>
<dbReference type="RefSeq" id="XP_067693172.1">
    <property type="nucleotide sequence ID" value="XM_067835139.1"/>
</dbReference>
<dbReference type="OrthoDB" id="10251804at2759"/>
<feature type="region of interest" description="Disordered" evidence="1">
    <location>
        <begin position="142"/>
        <end position="174"/>
    </location>
</feature>
<dbReference type="Proteomes" id="UP000674179">
    <property type="component" value="Chromosome 22"/>
</dbReference>
<feature type="region of interest" description="Disordered" evidence="1">
    <location>
        <begin position="1846"/>
        <end position="1880"/>
    </location>
</feature>
<feature type="compositionally biased region" description="Low complexity" evidence="1">
    <location>
        <begin position="1281"/>
        <end position="1294"/>
    </location>
</feature>
<organism evidence="2 3">
    <name type="scientific">Leishmania enriettii</name>
    <dbReference type="NCBI Taxonomy" id="5663"/>
    <lineage>
        <taxon>Eukaryota</taxon>
        <taxon>Discoba</taxon>
        <taxon>Euglenozoa</taxon>
        <taxon>Kinetoplastea</taxon>
        <taxon>Metakinetoplastina</taxon>
        <taxon>Trypanosomatida</taxon>
        <taxon>Trypanosomatidae</taxon>
        <taxon>Leishmaniinae</taxon>
        <taxon>Leishmania</taxon>
    </lineage>
</organism>
<reference evidence="2 3" key="1">
    <citation type="submission" date="2021-02" db="EMBL/GenBank/DDBJ databases">
        <title>Leishmania (Mundinia) enrietti genome sequencing and assembly.</title>
        <authorList>
            <person name="Almutairi H."/>
            <person name="Gatherer D."/>
        </authorList>
    </citation>
    <scope>NUCLEOTIDE SEQUENCE [LARGE SCALE GENOMIC DNA]</scope>
    <source>
        <strain evidence="2">CUR178</strain>
    </source>
</reference>
<dbReference type="KEGG" id="lenr:94170649"/>
<keyword evidence="3" id="KW-1185">Reference proteome</keyword>
<evidence type="ECO:0000313" key="2">
    <source>
        <dbReference type="EMBL" id="KAG5479643.1"/>
    </source>
</evidence>
<dbReference type="Pfam" id="PF13920">
    <property type="entry name" value="zf-C3HC4_3"/>
    <property type="match status" value="1"/>
</dbReference>
<feature type="compositionally biased region" description="Low complexity" evidence="1">
    <location>
        <begin position="1257"/>
        <end position="1269"/>
    </location>
</feature>
<gene>
    <name evidence="2" type="ORF">CUR178_03405</name>
</gene>
<feature type="region of interest" description="Disordered" evidence="1">
    <location>
        <begin position="1247"/>
        <end position="1333"/>
    </location>
</feature>
<feature type="region of interest" description="Disordered" evidence="1">
    <location>
        <begin position="551"/>
        <end position="590"/>
    </location>
</feature>
<feature type="compositionally biased region" description="Low complexity" evidence="1">
    <location>
        <begin position="1311"/>
        <end position="1322"/>
    </location>
</feature>
<protein>
    <submittedName>
        <fullName evidence="2">Uncharacterized protein</fullName>
    </submittedName>
</protein>
<proteinExistence type="predicted"/>
<feature type="region of interest" description="Disordered" evidence="1">
    <location>
        <begin position="1545"/>
        <end position="1651"/>
    </location>
</feature>
<feature type="compositionally biased region" description="Gly residues" evidence="1">
    <location>
        <begin position="239"/>
        <end position="252"/>
    </location>
</feature>
<dbReference type="InterPro" id="IPR013083">
    <property type="entry name" value="Znf_RING/FYVE/PHD"/>
</dbReference>
<feature type="region of interest" description="Disordered" evidence="1">
    <location>
        <begin position="1916"/>
        <end position="1937"/>
    </location>
</feature>
<dbReference type="Gene3D" id="3.30.40.10">
    <property type="entry name" value="Zinc/RING finger domain, C3HC4 (zinc finger)"/>
    <property type="match status" value="1"/>
</dbReference>
<feature type="region of interest" description="Disordered" evidence="1">
    <location>
        <begin position="407"/>
        <end position="494"/>
    </location>
</feature>
<feature type="region of interest" description="Disordered" evidence="1">
    <location>
        <begin position="748"/>
        <end position="769"/>
    </location>
</feature>
<feature type="compositionally biased region" description="Low complexity" evidence="1">
    <location>
        <begin position="1565"/>
        <end position="1590"/>
    </location>
</feature>